<protein>
    <recommendedName>
        <fullName evidence="2">Barstar (barnase inhibitor) domain-containing protein</fullName>
    </recommendedName>
</protein>
<dbReference type="KEGG" id="cbac:JI75_03875"/>
<accession>A0A0A8B9V3</accession>
<evidence type="ECO:0000313" key="4">
    <source>
        <dbReference type="Proteomes" id="UP000031121"/>
    </source>
</evidence>
<organism evidence="3 4">
    <name type="scientific">Berryella intestinalis</name>
    <dbReference type="NCBI Taxonomy" id="1531429"/>
    <lineage>
        <taxon>Bacteria</taxon>
        <taxon>Bacillati</taxon>
        <taxon>Actinomycetota</taxon>
        <taxon>Coriobacteriia</taxon>
        <taxon>Eggerthellales</taxon>
        <taxon>Eggerthellaceae</taxon>
        <taxon>Berryella</taxon>
    </lineage>
</organism>
<dbReference type="RefSeq" id="WP_039688870.1">
    <property type="nucleotide sequence ID" value="NZ_CP009302.1"/>
</dbReference>
<dbReference type="InterPro" id="IPR035905">
    <property type="entry name" value="Barstar-like_sf"/>
</dbReference>
<sequence>MQRLSVTLNERVLTSYDDVHDEIVRTLGVPAHYGRNLAALSDCLQDATRPTTVRVLFDREEGPMHDYLEKIVRIAYRVQAENPAVDVRLGGCPE</sequence>
<feature type="domain" description="Barstar (barnase inhibitor)" evidence="2">
    <location>
        <begin position="6"/>
        <end position="57"/>
    </location>
</feature>
<comment type="similarity">
    <text evidence="1">Belongs to the barstar family.</text>
</comment>
<dbReference type="Pfam" id="PF01337">
    <property type="entry name" value="Barstar"/>
    <property type="match status" value="1"/>
</dbReference>
<dbReference type="HOGENOM" id="CLU_2451727_0_0_11"/>
<evidence type="ECO:0000259" key="2">
    <source>
        <dbReference type="Pfam" id="PF01337"/>
    </source>
</evidence>
<proteinExistence type="inferred from homology"/>
<dbReference type="InterPro" id="IPR000468">
    <property type="entry name" value="Barstar"/>
</dbReference>
<gene>
    <name evidence="3" type="ORF">JI75_03875</name>
</gene>
<name>A0A0A8B9V3_9ACTN</name>
<dbReference type="Proteomes" id="UP000031121">
    <property type="component" value="Chromosome"/>
</dbReference>
<evidence type="ECO:0000256" key="1">
    <source>
        <dbReference type="ARBA" id="ARBA00006845"/>
    </source>
</evidence>
<dbReference type="AlphaFoldDB" id="A0A0A8B9V3"/>
<dbReference type="OrthoDB" id="5184890at2"/>
<reference evidence="3 4" key="2">
    <citation type="journal article" date="2015" name="Genome Announc.">
        <title>Complete Genome Sequence of Coriobacteriaceae Strain 68-1-3, a Novel Mucus-Degrading Isolate from the Swine Intestinal Tract.</title>
        <authorList>
            <person name="Looft T."/>
            <person name="Bayles D.O."/>
            <person name="Alt D.P."/>
            <person name="Stanton T.B."/>
        </authorList>
    </citation>
    <scope>NUCLEOTIDE SEQUENCE [LARGE SCALE GENOMIC DNA]</scope>
    <source>
        <strain evidence="3 4">68-1-3</strain>
    </source>
</reference>
<evidence type="ECO:0000313" key="3">
    <source>
        <dbReference type="EMBL" id="AJC11932.1"/>
    </source>
</evidence>
<dbReference type="SUPFAM" id="SSF52038">
    <property type="entry name" value="Barstar-related"/>
    <property type="match status" value="1"/>
</dbReference>
<reference evidence="4" key="1">
    <citation type="submission" date="2014-08" db="EMBL/GenBank/DDBJ databases">
        <title>Coriobacteriaceae sp. complete genome.</title>
        <authorList>
            <person name="Looft T."/>
            <person name="Bayles D.O."/>
            <person name="Stanton T.B."/>
        </authorList>
    </citation>
    <scope>NUCLEOTIDE SEQUENCE [LARGE SCALE GENOMIC DNA]</scope>
    <source>
        <strain evidence="4">68-1-3</strain>
    </source>
</reference>
<dbReference type="EMBL" id="CP009302">
    <property type="protein sequence ID" value="AJC11932.1"/>
    <property type="molecule type" value="Genomic_DNA"/>
</dbReference>
<dbReference type="Gene3D" id="3.30.370.10">
    <property type="entry name" value="Barstar-like"/>
    <property type="match status" value="1"/>
</dbReference>
<keyword evidence="4" id="KW-1185">Reference proteome</keyword>